<evidence type="ECO:0000256" key="2">
    <source>
        <dbReference type="ARBA" id="ARBA00006356"/>
    </source>
</evidence>
<comment type="subcellular location">
    <subcellularLocation>
        <location evidence="1">Secreted</location>
    </subcellularLocation>
</comment>
<comment type="similarity">
    <text evidence="2">Belongs to the FARP (FMRFamide related peptide) family.</text>
</comment>
<keyword evidence="3" id="KW-0964">Secreted</keyword>
<dbReference type="InterPro" id="IPR051041">
    <property type="entry name" value="FMRFamide-related_np"/>
</dbReference>
<evidence type="ECO:0000313" key="7">
    <source>
        <dbReference type="EnsemblMetazoa" id="XP_022659723"/>
    </source>
</evidence>
<keyword evidence="5" id="KW-0527">Neuropeptide</keyword>
<evidence type="ECO:0000256" key="4">
    <source>
        <dbReference type="ARBA" id="ARBA00022815"/>
    </source>
</evidence>
<feature type="region of interest" description="Disordered" evidence="6">
    <location>
        <begin position="492"/>
        <end position="514"/>
    </location>
</feature>
<evidence type="ECO:0000256" key="3">
    <source>
        <dbReference type="ARBA" id="ARBA00022525"/>
    </source>
</evidence>
<feature type="compositionally biased region" description="Low complexity" evidence="6">
    <location>
        <begin position="496"/>
        <end position="508"/>
    </location>
</feature>
<dbReference type="SMART" id="SM00029">
    <property type="entry name" value="GASTRIN"/>
    <property type="match status" value="6"/>
</dbReference>
<dbReference type="Pfam" id="PF01581">
    <property type="entry name" value="FARP"/>
    <property type="match status" value="5"/>
</dbReference>
<dbReference type="EnsemblMetazoa" id="XM_022803988">
    <property type="protein sequence ID" value="XP_022659723"/>
    <property type="gene ID" value="LOC111249730"/>
</dbReference>
<proteinExistence type="inferred from homology"/>
<name>A0A7M7M9G9_VARDE</name>
<dbReference type="Proteomes" id="UP000594260">
    <property type="component" value="Unplaced"/>
</dbReference>
<dbReference type="OrthoDB" id="6495490at2759"/>
<dbReference type="AlphaFoldDB" id="A0A7M7M9G9"/>
<reference evidence="7" key="1">
    <citation type="submission" date="2021-01" db="UniProtKB">
        <authorList>
            <consortium name="EnsemblMetazoa"/>
        </authorList>
    </citation>
    <scope>IDENTIFICATION</scope>
</reference>
<protein>
    <submittedName>
        <fullName evidence="7">Uncharacterized protein</fullName>
    </submittedName>
</protein>
<evidence type="ECO:0000256" key="5">
    <source>
        <dbReference type="ARBA" id="ARBA00023320"/>
    </source>
</evidence>
<organism evidence="7 8">
    <name type="scientific">Varroa destructor</name>
    <name type="common">Honeybee mite</name>
    <dbReference type="NCBI Taxonomy" id="109461"/>
    <lineage>
        <taxon>Eukaryota</taxon>
        <taxon>Metazoa</taxon>
        <taxon>Ecdysozoa</taxon>
        <taxon>Arthropoda</taxon>
        <taxon>Chelicerata</taxon>
        <taxon>Arachnida</taxon>
        <taxon>Acari</taxon>
        <taxon>Parasitiformes</taxon>
        <taxon>Mesostigmata</taxon>
        <taxon>Gamasina</taxon>
        <taxon>Dermanyssoidea</taxon>
        <taxon>Varroidae</taxon>
        <taxon>Varroa</taxon>
    </lineage>
</organism>
<sequence>MRQTITVDEKKPDRAADLRLTAAVRASSSSRSMKCVLPPLTGLLACGLLGGLINSTESAQAARFAASPDAARERSATTRLGDDLSLPNVRSDARYPSSSAQQSFGGSQASIVDTFENCAALFQFALDNLSPEERQTALANWCSKALSKNIEDVNDDSMLIGNSEMLLGKRAVKIQKFMHFGRKRGELDAFSTGSAPSAVDMDKHAGQNRMLHFGKRYNTFADYQDAPDRNEALRQLDEPAKRAGQNRMLHFGKRSPNRFMHFGKRNPDSQFLHFGKKIFDQSDFESYPNKHVNRFMHFGKRDDEQADAATNLEHALDDDFVKKLDNNRFMHFGKKRAESQKYMHFGKRSSNELGLDSDSTASSYMDRLLKRNSGKNRYVHFGKKSTNRFMHFGKRAELGQELGSGTFPVDVEDNSFLVDQQDQLHERRRRSILSDADGAGFRVEFGLDTKEIRPASQKRFTITYPSPIFQQALLRHRLDLLDKVDVEDSDGGLNGVSGPLGQSGSGPLNQRQPNTATFIGSEDLLDRMGRSEQFQIPQPRVQSRWTRPDRNVFLHFG</sequence>
<dbReference type="PANTHER" id="PTHR20986:SF14">
    <property type="entry name" value="FMRFAMIDE-LIKE NEUROPEPTIDES 6"/>
    <property type="match status" value="1"/>
</dbReference>
<dbReference type="GO" id="GO:0007218">
    <property type="term" value="P:neuropeptide signaling pathway"/>
    <property type="evidence" value="ECO:0007669"/>
    <property type="project" value="UniProtKB-KW"/>
</dbReference>
<dbReference type="RefSeq" id="XP_022659723.1">
    <property type="nucleotide sequence ID" value="XM_022803988.1"/>
</dbReference>
<dbReference type="KEGG" id="vde:111249730"/>
<dbReference type="GO" id="GO:0005576">
    <property type="term" value="C:extracellular region"/>
    <property type="evidence" value="ECO:0007669"/>
    <property type="project" value="UniProtKB-SubCell"/>
</dbReference>
<keyword evidence="4" id="KW-0027">Amidation</keyword>
<keyword evidence="8" id="KW-1185">Reference proteome</keyword>
<dbReference type="GeneID" id="111249730"/>
<dbReference type="InterPro" id="IPR002544">
    <property type="entry name" value="FMRFamid-related_peptide-like"/>
</dbReference>
<dbReference type="InParanoid" id="A0A7M7M9G9"/>
<dbReference type="CTD" id="36030"/>
<evidence type="ECO:0000313" key="8">
    <source>
        <dbReference type="Proteomes" id="UP000594260"/>
    </source>
</evidence>
<evidence type="ECO:0000256" key="6">
    <source>
        <dbReference type="SAM" id="MobiDB-lite"/>
    </source>
</evidence>
<evidence type="ECO:0000256" key="1">
    <source>
        <dbReference type="ARBA" id="ARBA00004613"/>
    </source>
</evidence>
<dbReference type="PANTHER" id="PTHR20986">
    <property type="entry name" value="FMRFAMIDE-RELATED PEPTIDES"/>
    <property type="match status" value="1"/>
</dbReference>
<accession>A0A7M7M9G9</accession>